<reference evidence="6" key="2">
    <citation type="submission" date="2015-04" db="EMBL/GenBank/DDBJ databases">
        <authorList>
            <person name="Wilson R.K."/>
            <person name="Warren W."/>
            <person name="Dotson E."/>
            <person name="Oliveira P.L."/>
        </authorList>
    </citation>
    <scope>NUCLEOTIDE SEQUENCE</scope>
</reference>
<protein>
    <submittedName>
        <fullName evidence="4 5">Putative hsp70-binding protein</fullName>
    </submittedName>
</protein>
<dbReference type="InterPro" id="IPR011989">
    <property type="entry name" value="ARM-like"/>
</dbReference>
<proteinExistence type="evidence at transcript level"/>
<dbReference type="SUPFAM" id="SSF48371">
    <property type="entry name" value="ARM repeat"/>
    <property type="match status" value="1"/>
</dbReference>
<reference evidence="4" key="1">
    <citation type="submission" date="2013-04" db="EMBL/GenBank/DDBJ databases">
        <title>An insight into the transcriptome of the digestive tract of the blood sucking bug, Rhodnius prolixus.</title>
        <authorList>
            <person name="Ribeiro J.M.C."/>
            <person name="Genta F.A."/>
            <person name="Sorgine M.H.F."/>
            <person name="Paiva-Silva G.O."/>
            <person name="Majerowicz D."/>
            <person name="Medeiros M."/>
            <person name="Koerich L."/>
            <person name="Terra W.R."/>
            <person name="Ferreira C."/>
            <person name="Pimentel A.C."/>
            <person name="Bisch P.M."/>
            <person name="Diniz M.M.P."/>
            <person name="Nascimento R."/>
            <person name="Salmon D."/>
            <person name="Silber A.M."/>
            <person name="Alves M."/>
            <person name="Oliveira M.F."/>
            <person name="Gondim K.C."/>
            <person name="Silva Neto M.A.C."/>
            <person name="Atella G.C."/>
            <person name="Araujo H."/>
            <person name="Dias F.S."/>
            <person name="Polycarpo C.R."/>
            <person name="Fampa P."/>
            <person name="Melo A.C."/>
            <person name="Tanaka A.S."/>
            <person name="Balczun C."/>
            <person name="Oliveira J.H.M."/>
            <person name="Goncalves R."/>
            <person name="Lazoski C."/>
            <person name="Pereira M.A."/>
            <person name="Rivera-Pomar R."/>
            <person name="Diambra L."/>
            <person name="Schaub G.A."/>
            <person name="Garcia E.S."/>
            <person name="Azambuja P."/>
            <person name="Braz G.R.C."/>
            <person name="Oliveira P.L."/>
        </authorList>
    </citation>
    <scope>NUCLEOTIDE SEQUENCE</scope>
</reference>
<dbReference type="eggNOG" id="KOG2160">
    <property type="taxonomic scope" value="Eukaryota"/>
</dbReference>
<dbReference type="PANTHER" id="PTHR19316">
    <property type="entry name" value="PROTEIN FOLDING REGULATOR"/>
    <property type="match status" value="1"/>
</dbReference>
<dbReference type="EMBL" id="GAHY01002130">
    <property type="protein sequence ID" value="JAA75380.1"/>
    <property type="molecule type" value="mRNA"/>
</dbReference>
<dbReference type="EMBL" id="ACPB03021649">
    <property type="status" value="NOT_ANNOTATED_CDS"/>
    <property type="molecule type" value="Genomic_DNA"/>
</dbReference>
<evidence type="ECO:0000313" key="5">
    <source>
        <dbReference type="EnsemblMetazoa" id="RPRC002729-PA"/>
    </source>
</evidence>
<organism evidence="4">
    <name type="scientific">Rhodnius prolixus</name>
    <name type="common">Triatomid bug</name>
    <dbReference type="NCBI Taxonomy" id="13249"/>
    <lineage>
        <taxon>Eukaryota</taxon>
        <taxon>Metazoa</taxon>
        <taxon>Ecdysozoa</taxon>
        <taxon>Arthropoda</taxon>
        <taxon>Hexapoda</taxon>
        <taxon>Insecta</taxon>
        <taxon>Pterygota</taxon>
        <taxon>Neoptera</taxon>
        <taxon>Paraneoptera</taxon>
        <taxon>Hemiptera</taxon>
        <taxon>Heteroptera</taxon>
        <taxon>Panheteroptera</taxon>
        <taxon>Cimicomorpha</taxon>
        <taxon>Reduviidae</taxon>
        <taxon>Triatominae</taxon>
        <taxon>Rhodnius</taxon>
    </lineage>
</organism>
<dbReference type="InterPro" id="IPR050693">
    <property type="entry name" value="Hsp70_NEF-Inhibitors"/>
</dbReference>
<dbReference type="Gene3D" id="1.25.10.10">
    <property type="entry name" value="Leucine-rich Repeat Variant"/>
    <property type="match status" value="1"/>
</dbReference>
<feature type="domain" description="Nucleotide exchange factor Fes1" evidence="3">
    <location>
        <begin position="29"/>
        <end position="116"/>
    </location>
</feature>
<dbReference type="GO" id="GO:0000774">
    <property type="term" value="F:adenyl-nucleotide exchange factor activity"/>
    <property type="evidence" value="ECO:0007669"/>
    <property type="project" value="TreeGrafter"/>
</dbReference>
<name>R4G3K4_RHOPR</name>
<feature type="compositionally biased region" description="Basic and acidic residues" evidence="2">
    <location>
        <begin position="1"/>
        <end position="18"/>
    </location>
</feature>
<dbReference type="Pfam" id="PF08609">
    <property type="entry name" value="Fes1"/>
    <property type="match status" value="1"/>
</dbReference>
<evidence type="ECO:0000256" key="2">
    <source>
        <dbReference type="SAM" id="MobiDB-lite"/>
    </source>
</evidence>
<dbReference type="InterPro" id="IPR016024">
    <property type="entry name" value="ARM-type_fold"/>
</dbReference>
<evidence type="ECO:0000256" key="1">
    <source>
        <dbReference type="ARBA" id="ARBA00022737"/>
    </source>
</evidence>
<dbReference type="OMA" id="CHVQSGL"/>
<dbReference type="FunCoup" id="R4G3K4">
    <property type="interactions" value="1139"/>
</dbReference>
<accession>R4G3K4</accession>
<keyword evidence="1" id="KW-0677">Repeat</keyword>
<dbReference type="STRING" id="13249.R4G3K4"/>
<reference evidence="5" key="3">
    <citation type="submission" date="2015-05" db="UniProtKB">
        <authorList>
            <consortium name="EnsemblMetazoa"/>
        </authorList>
    </citation>
    <scope>IDENTIFICATION</scope>
</reference>
<dbReference type="VEuPathDB" id="VectorBase:RPRC002729"/>
<dbReference type="InParanoid" id="R4G3K4"/>
<keyword evidence="6" id="KW-1185">Reference proteome</keyword>
<dbReference type="HOGENOM" id="CLU_049387_0_0_1"/>
<dbReference type="AlphaFoldDB" id="R4G3K4"/>
<evidence type="ECO:0000259" key="3">
    <source>
        <dbReference type="Pfam" id="PF08609"/>
    </source>
</evidence>
<evidence type="ECO:0000313" key="6">
    <source>
        <dbReference type="Proteomes" id="UP000015103"/>
    </source>
</evidence>
<dbReference type="GeneID" id="141451186"/>
<dbReference type="EnsemblMetazoa" id="RPRC002729-RA">
    <property type="protein sequence ID" value="RPRC002729-PA"/>
    <property type="gene ID" value="RPRC002729"/>
</dbReference>
<dbReference type="InterPro" id="IPR013918">
    <property type="entry name" value="Nucleotide_exch_fac_Fes1"/>
</dbReference>
<dbReference type="GO" id="GO:0005783">
    <property type="term" value="C:endoplasmic reticulum"/>
    <property type="evidence" value="ECO:0007669"/>
    <property type="project" value="TreeGrafter"/>
</dbReference>
<dbReference type="RefSeq" id="XP_073978487.1">
    <property type="nucleotide sequence ID" value="XM_074122386.1"/>
</dbReference>
<dbReference type="PANTHER" id="PTHR19316:SF18">
    <property type="entry name" value="HSP70-BINDING PROTEIN 1"/>
    <property type="match status" value="1"/>
</dbReference>
<evidence type="ECO:0000313" key="4">
    <source>
        <dbReference type="EMBL" id="JAA75380.1"/>
    </source>
</evidence>
<dbReference type="Proteomes" id="UP000015103">
    <property type="component" value="Unassembled WGS sequence"/>
</dbReference>
<sequence>MSSGDSRMEGSGDRRMEDDVPQPRQPRNLQDLVRYSIEAGPSQPHETQEIQDNLTLERKLFLEEALQSLTEDVTKELAEAIATLQKYQSTDEDYSSYESALDIIADRVDNIDCANDFCKLGGFDVVPACLSSCCSGIRWRMCDVIAQCTQNNPFCQEYVVKHLFLESLLNMVDKDPDEKCRTKAFFAVSSVVRDCQQGLKEFLRLDGFSVVLRAMQSPIERLRNKSTFFLSSILFQHPEIIGDVFNMGFVEQLVALIHNEHSPVHEHIISTLLTISKSYTPAQVECRRPELKLRSSLTYLLQQYQHDDAFREEMGYIKELMNLIFSDDSEEER</sequence>
<feature type="region of interest" description="Disordered" evidence="2">
    <location>
        <begin position="1"/>
        <end position="29"/>
    </location>
</feature>